<sequence>MPPLDIRGSPTCIAVTASESMYPHIRMHRQILGHLSAVYCVAFDRTGHRIFWSTLNVKISDMAVNHENTMVADESCDKMIRVWCLRTCAPVAVPQGRTGSTASLQCSPFSWHPRMVALGQAADAYLSSTQVSVRNGGKASSGIIDN</sequence>
<dbReference type="InterPro" id="IPR052060">
    <property type="entry name" value="Bromo_WD_repeat"/>
</dbReference>
<dbReference type="SUPFAM" id="SSF50978">
    <property type="entry name" value="WD40 repeat-like"/>
    <property type="match status" value="1"/>
</dbReference>
<dbReference type="GO" id="GO:0007010">
    <property type="term" value="P:cytoskeleton organization"/>
    <property type="evidence" value="ECO:0007669"/>
    <property type="project" value="TreeGrafter"/>
</dbReference>
<organism evidence="1 2">
    <name type="scientific">Chelonoidis abingdonii</name>
    <name type="common">Abingdon island giant tortoise</name>
    <name type="synonym">Testudo abingdonii</name>
    <dbReference type="NCBI Taxonomy" id="106734"/>
    <lineage>
        <taxon>Eukaryota</taxon>
        <taxon>Metazoa</taxon>
        <taxon>Chordata</taxon>
        <taxon>Craniata</taxon>
        <taxon>Vertebrata</taxon>
        <taxon>Euteleostomi</taxon>
        <taxon>Archelosauria</taxon>
        <taxon>Testudinata</taxon>
        <taxon>Testudines</taxon>
        <taxon>Cryptodira</taxon>
        <taxon>Durocryptodira</taxon>
        <taxon>Testudinoidea</taxon>
        <taxon>Testudinidae</taxon>
        <taxon>Chelonoidis</taxon>
    </lineage>
</organism>
<dbReference type="PANTHER" id="PTHR16266">
    <property type="entry name" value="WD REPEAT DOMAIN 9"/>
    <property type="match status" value="1"/>
</dbReference>
<reference evidence="1" key="1">
    <citation type="submission" date="2025-08" db="UniProtKB">
        <authorList>
            <consortium name="Ensembl"/>
        </authorList>
    </citation>
    <scope>IDENTIFICATION</scope>
</reference>
<dbReference type="GeneTree" id="ENSGT00950000183107"/>
<keyword evidence="2" id="KW-1185">Reference proteome</keyword>
<dbReference type="GO" id="GO:0008360">
    <property type="term" value="P:regulation of cell shape"/>
    <property type="evidence" value="ECO:0007669"/>
    <property type="project" value="TreeGrafter"/>
</dbReference>
<evidence type="ECO:0000313" key="2">
    <source>
        <dbReference type="Proteomes" id="UP000694404"/>
    </source>
</evidence>
<protein>
    <submittedName>
        <fullName evidence="1">Uncharacterized protein</fullName>
    </submittedName>
</protein>
<dbReference type="InterPro" id="IPR036322">
    <property type="entry name" value="WD40_repeat_dom_sf"/>
</dbReference>
<name>A0A8C0G3T3_CHEAB</name>
<dbReference type="GO" id="GO:0006357">
    <property type="term" value="P:regulation of transcription by RNA polymerase II"/>
    <property type="evidence" value="ECO:0007669"/>
    <property type="project" value="TreeGrafter"/>
</dbReference>
<dbReference type="Proteomes" id="UP000694404">
    <property type="component" value="Unplaced"/>
</dbReference>
<proteinExistence type="predicted"/>
<dbReference type="AlphaFoldDB" id="A0A8C0G3T3"/>
<dbReference type="Gene3D" id="2.130.10.10">
    <property type="entry name" value="YVTN repeat-like/Quinoprotein amine dehydrogenase"/>
    <property type="match status" value="1"/>
</dbReference>
<dbReference type="Ensembl" id="ENSCABT00000003628.1">
    <property type="protein sequence ID" value="ENSCABP00000003337.1"/>
    <property type="gene ID" value="ENSCABG00000002545.1"/>
</dbReference>
<accession>A0A8C0G3T3</accession>
<evidence type="ECO:0000313" key="1">
    <source>
        <dbReference type="Ensembl" id="ENSCABP00000003337.1"/>
    </source>
</evidence>
<dbReference type="PANTHER" id="PTHR16266:SF26">
    <property type="entry name" value="BROMODOMAIN AND WD REPEAT-CONTAINING PROTEIN 1"/>
    <property type="match status" value="1"/>
</dbReference>
<dbReference type="InterPro" id="IPR015943">
    <property type="entry name" value="WD40/YVTN_repeat-like_dom_sf"/>
</dbReference>
<dbReference type="GO" id="GO:0005634">
    <property type="term" value="C:nucleus"/>
    <property type="evidence" value="ECO:0007669"/>
    <property type="project" value="TreeGrafter"/>
</dbReference>
<reference evidence="1" key="2">
    <citation type="submission" date="2025-09" db="UniProtKB">
        <authorList>
            <consortium name="Ensembl"/>
        </authorList>
    </citation>
    <scope>IDENTIFICATION</scope>
</reference>